<dbReference type="EMBL" id="CH476635">
    <property type="protein sequence ID" value="EDN94310.1"/>
    <property type="molecule type" value="Genomic_DNA"/>
</dbReference>
<reference evidence="2" key="1">
    <citation type="journal article" date="2011" name="PLoS Genet.">
        <title>Genomic analysis of the necrotrophic fungal pathogens Sclerotinia sclerotiorum and Botrytis cinerea.</title>
        <authorList>
            <person name="Amselem J."/>
            <person name="Cuomo C.A."/>
            <person name="van Kan J.A."/>
            <person name="Viaud M."/>
            <person name="Benito E.P."/>
            <person name="Couloux A."/>
            <person name="Coutinho P.M."/>
            <person name="de Vries R.P."/>
            <person name="Dyer P.S."/>
            <person name="Fillinger S."/>
            <person name="Fournier E."/>
            <person name="Gout L."/>
            <person name="Hahn M."/>
            <person name="Kohn L."/>
            <person name="Lapalu N."/>
            <person name="Plummer K.M."/>
            <person name="Pradier J.M."/>
            <person name="Quevillon E."/>
            <person name="Sharon A."/>
            <person name="Simon A."/>
            <person name="ten Have A."/>
            <person name="Tudzynski B."/>
            <person name="Tudzynski P."/>
            <person name="Wincker P."/>
            <person name="Andrew M."/>
            <person name="Anthouard V."/>
            <person name="Beever R.E."/>
            <person name="Beffa R."/>
            <person name="Benoit I."/>
            <person name="Bouzid O."/>
            <person name="Brault B."/>
            <person name="Chen Z."/>
            <person name="Choquer M."/>
            <person name="Collemare J."/>
            <person name="Cotton P."/>
            <person name="Danchin E.G."/>
            <person name="Da Silva C."/>
            <person name="Gautier A."/>
            <person name="Giraud C."/>
            <person name="Giraud T."/>
            <person name="Gonzalez C."/>
            <person name="Grossetete S."/>
            <person name="Guldener U."/>
            <person name="Henrissat B."/>
            <person name="Howlett B.J."/>
            <person name="Kodira C."/>
            <person name="Kretschmer M."/>
            <person name="Lappartient A."/>
            <person name="Leroch M."/>
            <person name="Levis C."/>
            <person name="Mauceli E."/>
            <person name="Neuveglise C."/>
            <person name="Oeser B."/>
            <person name="Pearson M."/>
            <person name="Poulain J."/>
            <person name="Poussereau N."/>
            <person name="Quesneville H."/>
            <person name="Rascle C."/>
            <person name="Schumacher J."/>
            <person name="Segurens B."/>
            <person name="Sexton A."/>
            <person name="Silva E."/>
            <person name="Sirven C."/>
            <person name="Soanes D.M."/>
            <person name="Talbot N.J."/>
            <person name="Templeton M."/>
            <person name="Yandava C."/>
            <person name="Yarden O."/>
            <person name="Zeng Q."/>
            <person name="Rollins J.A."/>
            <person name="Lebrun M.H."/>
            <person name="Dickman M."/>
        </authorList>
    </citation>
    <scope>NUCLEOTIDE SEQUENCE [LARGE SCALE GENOMIC DNA]</scope>
    <source>
        <strain evidence="2">ATCC 18683 / 1980 / Ss-1</strain>
    </source>
</reference>
<accession>A7EXW8</accession>
<dbReference type="HOGENOM" id="CLU_1428789_0_0_1"/>
<name>A7EXW8_SCLS1</name>
<dbReference type="RefSeq" id="XP_001588636.1">
    <property type="nucleotide sequence ID" value="XM_001588586.1"/>
</dbReference>
<gene>
    <name evidence="1" type="ORF">SS1G_10183</name>
</gene>
<sequence length="190" mass="21652">MSQICQSLAQTNVSMNINTMAIAVAVVSKPDAYAALCGKLSTLAWEAFSVKCGNHENGENLRRLSQFQLSLTVVQSFDILEINNPINFSYLWHWNHESMKVRNAHKLHQDRPEKLRERLLATPSVPLHCNVVGPCRWCFHDSNLWGCGCTRFVPVTVHTKHHQIMLFTSCHCEVVHASEYSDDQFNGMHF</sequence>
<keyword evidence="2" id="KW-1185">Reference proteome</keyword>
<protein>
    <submittedName>
        <fullName evidence="1">Uncharacterized protein</fullName>
    </submittedName>
</protein>
<dbReference type="Proteomes" id="UP000001312">
    <property type="component" value="Unassembled WGS sequence"/>
</dbReference>
<organism evidence="1 2">
    <name type="scientific">Sclerotinia sclerotiorum (strain ATCC 18683 / 1980 / Ss-1)</name>
    <name type="common">White mold</name>
    <name type="synonym">Whetzelinia sclerotiorum</name>
    <dbReference type="NCBI Taxonomy" id="665079"/>
    <lineage>
        <taxon>Eukaryota</taxon>
        <taxon>Fungi</taxon>
        <taxon>Dikarya</taxon>
        <taxon>Ascomycota</taxon>
        <taxon>Pezizomycotina</taxon>
        <taxon>Leotiomycetes</taxon>
        <taxon>Helotiales</taxon>
        <taxon>Sclerotiniaceae</taxon>
        <taxon>Sclerotinia</taxon>
    </lineage>
</organism>
<dbReference type="KEGG" id="ssl:SS1G_10183"/>
<dbReference type="AlphaFoldDB" id="A7EXW8"/>
<dbReference type="GeneID" id="5484916"/>
<evidence type="ECO:0000313" key="2">
    <source>
        <dbReference type="Proteomes" id="UP000001312"/>
    </source>
</evidence>
<dbReference type="InParanoid" id="A7EXW8"/>
<proteinExistence type="predicted"/>
<evidence type="ECO:0000313" key="1">
    <source>
        <dbReference type="EMBL" id="EDN94310.1"/>
    </source>
</evidence>